<dbReference type="Proteomes" id="UP001179181">
    <property type="component" value="Unassembled WGS sequence"/>
</dbReference>
<evidence type="ECO:0000313" key="2">
    <source>
        <dbReference type="EMBL" id="NIJ51751.1"/>
    </source>
</evidence>
<feature type="domain" description="KilA-N DNA-binding" evidence="1">
    <location>
        <begin position="8"/>
        <end position="92"/>
    </location>
</feature>
<accession>A0ABX0UFH6</accession>
<organism evidence="2 3">
    <name type="scientific">Dyadobacter arcticus</name>
    <dbReference type="NCBI Taxonomy" id="1078754"/>
    <lineage>
        <taxon>Bacteria</taxon>
        <taxon>Pseudomonadati</taxon>
        <taxon>Bacteroidota</taxon>
        <taxon>Cytophagia</taxon>
        <taxon>Cytophagales</taxon>
        <taxon>Spirosomataceae</taxon>
        <taxon>Dyadobacter</taxon>
    </lineage>
</organism>
<sequence>MELAIIQNKVFTLRGYKIMLDFDLAEMYEVETKVLKQAVRRNLDRFPDDFMFELTQKEAENLRSQIVTSSRGGARYLPFAFTEQGVAMLSSVLKSKKALAVNISIMRAFVMIRQHYLDSEELKIRIGKLEDEMHLKFDDIHQALNYLLNPPTPERNSIGF</sequence>
<name>A0ABX0UFH6_9BACT</name>
<dbReference type="RefSeq" id="WP_167267601.1">
    <property type="nucleotide sequence ID" value="NZ_JAASQJ010000001.1"/>
</dbReference>
<keyword evidence="3" id="KW-1185">Reference proteome</keyword>
<proteinExistence type="predicted"/>
<protein>
    <recommendedName>
        <fullName evidence="1">KilA-N DNA-binding domain-containing protein</fullName>
    </recommendedName>
</protein>
<dbReference type="InterPro" id="IPR018873">
    <property type="entry name" value="KilA-N_DNA-bd_domain"/>
</dbReference>
<comment type="caution">
    <text evidence="2">The sequence shown here is derived from an EMBL/GenBank/DDBJ whole genome shotgun (WGS) entry which is preliminary data.</text>
</comment>
<dbReference type="Pfam" id="PF10543">
    <property type="entry name" value="ORF6N"/>
    <property type="match status" value="1"/>
</dbReference>
<evidence type="ECO:0000313" key="3">
    <source>
        <dbReference type="Proteomes" id="UP001179181"/>
    </source>
</evidence>
<dbReference type="EMBL" id="JAASQJ010000001">
    <property type="protein sequence ID" value="NIJ51751.1"/>
    <property type="molecule type" value="Genomic_DNA"/>
</dbReference>
<reference evidence="2 3" key="1">
    <citation type="submission" date="2020-03" db="EMBL/GenBank/DDBJ databases">
        <title>Genomic Encyclopedia of Type Strains, Phase IV (KMG-IV): sequencing the most valuable type-strain genomes for metagenomic binning, comparative biology and taxonomic classification.</title>
        <authorList>
            <person name="Goeker M."/>
        </authorList>
    </citation>
    <scope>NUCLEOTIDE SEQUENCE [LARGE SCALE GENOMIC DNA]</scope>
    <source>
        <strain evidence="2 3">DSM 102865</strain>
    </source>
</reference>
<gene>
    <name evidence="2" type="ORF">FHS68_000907</name>
</gene>
<evidence type="ECO:0000259" key="1">
    <source>
        <dbReference type="Pfam" id="PF10543"/>
    </source>
</evidence>